<evidence type="ECO:0000313" key="1">
    <source>
        <dbReference type="EMBL" id="KAJ8922211.1"/>
    </source>
</evidence>
<dbReference type="AlphaFoldDB" id="A0AAV8W8N4"/>
<dbReference type="Proteomes" id="UP001159042">
    <property type="component" value="Unassembled WGS sequence"/>
</dbReference>
<reference evidence="1 2" key="1">
    <citation type="journal article" date="2023" name="Insect Mol. Biol.">
        <title>Genome sequencing provides insights into the evolution of gene families encoding plant cell wall-degrading enzymes in longhorned beetles.</title>
        <authorList>
            <person name="Shin N.R."/>
            <person name="Okamura Y."/>
            <person name="Kirsch R."/>
            <person name="Pauchet Y."/>
        </authorList>
    </citation>
    <scope>NUCLEOTIDE SEQUENCE [LARGE SCALE GENOMIC DNA]</scope>
    <source>
        <strain evidence="1">EAD_L_NR</strain>
    </source>
</reference>
<organism evidence="1 2">
    <name type="scientific">Exocentrus adspersus</name>
    <dbReference type="NCBI Taxonomy" id="1586481"/>
    <lineage>
        <taxon>Eukaryota</taxon>
        <taxon>Metazoa</taxon>
        <taxon>Ecdysozoa</taxon>
        <taxon>Arthropoda</taxon>
        <taxon>Hexapoda</taxon>
        <taxon>Insecta</taxon>
        <taxon>Pterygota</taxon>
        <taxon>Neoptera</taxon>
        <taxon>Endopterygota</taxon>
        <taxon>Coleoptera</taxon>
        <taxon>Polyphaga</taxon>
        <taxon>Cucujiformia</taxon>
        <taxon>Chrysomeloidea</taxon>
        <taxon>Cerambycidae</taxon>
        <taxon>Lamiinae</taxon>
        <taxon>Acanthocinini</taxon>
        <taxon>Exocentrus</taxon>
    </lineage>
</organism>
<keyword evidence="2" id="KW-1185">Reference proteome</keyword>
<gene>
    <name evidence="1" type="ORF">NQ315_004148</name>
</gene>
<comment type="caution">
    <text evidence="1">The sequence shown here is derived from an EMBL/GenBank/DDBJ whole genome shotgun (WGS) entry which is preliminary data.</text>
</comment>
<evidence type="ECO:0000313" key="2">
    <source>
        <dbReference type="Proteomes" id="UP001159042"/>
    </source>
</evidence>
<sequence length="76" mass="8535">MQFTILCITKLCDFSYLFDTDGEQSIYRNPGIAPRGKLDVILCYSSETGVKTKCTSTSCSTQRRLTIIEKEGTENN</sequence>
<dbReference type="EMBL" id="JANEYG010000007">
    <property type="protein sequence ID" value="KAJ8922211.1"/>
    <property type="molecule type" value="Genomic_DNA"/>
</dbReference>
<proteinExistence type="predicted"/>
<accession>A0AAV8W8N4</accession>
<protein>
    <submittedName>
        <fullName evidence="1">Uncharacterized protein</fullName>
    </submittedName>
</protein>
<name>A0AAV8W8N4_9CUCU</name>